<proteinExistence type="predicted"/>
<dbReference type="Proteomes" id="UP001607303">
    <property type="component" value="Unassembled WGS sequence"/>
</dbReference>
<gene>
    <name evidence="2" type="ORF">V1477_001278</name>
</gene>
<evidence type="ECO:0000313" key="3">
    <source>
        <dbReference type="Proteomes" id="UP001607303"/>
    </source>
</evidence>
<dbReference type="EMBL" id="JAYRBN010000010">
    <property type="protein sequence ID" value="KAL2750488.1"/>
    <property type="molecule type" value="Genomic_DNA"/>
</dbReference>
<protein>
    <submittedName>
        <fullName evidence="2">Uncharacterized protein</fullName>
    </submittedName>
</protein>
<feature type="region of interest" description="Disordered" evidence="1">
    <location>
        <begin position="268"/>
        <end position="294"/>
    </location>
</feature>
<feature type="region of interest" description="Disordered" evidence="1">
    <location>
        <begin position="330"/>
        <end position="358"/>
    </location>
</feature>
<name>A0ABD2CZC1_VESMC</name>
<dbReference type="AlphaFoldDB" id="A0ABD2CZC1"/>
<evidence type="ECO:0000313" key="2">
    <source>
        <dbReference type="EMBL" id="KAL2750488.1"/>
    </source>
</evidence>
<feature type="compositionally biased region" description="Gly residues" evidence="1">
    <location>
        <begin position="201"/>
        <end position="220"/>
    </location>
</feature>
<comment type="caution">
    <text evidence="2">The sequence shown here is derived from an EMBL/GenBank/DDBJ whole genome shotgun (WGS) entry which is preliminary data.</text>
</comment>
<organism evidence="2 3">
    <name type="scientific">Vespula maculifrons</name>
    <name type="common">Eastern yellow jacket</name>
    <name type="synonym">Wasp</name>
    <dbReference type="NCBI Taxonomy" id="7453"/>
    <lineage>
        <taxon>Eukaryota</taxon>
        <taxon>Metazoa</taxon>
        <taxon>Ecdysozoa</taxon>
        <taxon>Arthropoda</taxon>
        <taxon>Hexapoda</taxon>
        <taxon>Insecta</taxon>
        <taxon>Pterygota</taxon>
        <taxon>Neoptera</taxon>
        <taxon>Endopterygota</taxon>
        <taxon>Hymenoptera</taxon>
        <taxon>Apocrita</taxon>
        <taxon>Aculeata</taxon>
        <taxon>Vespoidea</taxon>
        <taxon>Vespidae</taxon>
        <taxon>Vespinae</taxon>
        <taxon>Vespula</taxon>
    </lineage>
</organism>
<reference evidence="2 3" key="1">
    <citation type="journal article" date="2024" name="Ann. Entomol. Soc. Am.">
        <title>Genomic analyses of the southern and eastern yellowjacket wasps (Hymenoptera: Vespidae) reveal evolutionary signatures of social life.</title>
        <authorList>
            <person name="Catto M.A."/>
            <person name="Caine P.B."/>
            <person name="Orr S.E."/>
            <person name="Hunt B.G."/>
            <person name="Goodisman M.A.D."/>
        </authorList>
    </citation>
    <scope>NUCLEOTIDE SEQUENCE [LARGE SCALE GENOMIC DNA]</scope>
    <source>
        <strain evidence="2">232</strain>
        <tissue evidence="2">Head and thorax</tissue>
    </source>
</reference>
<feature type="region of interest" description="Disordered" evidence="1">
    <location>
        <begin position="196"/>
        <end position="240"/>
    </location>
</feature>
<feature type="compositionally biased region" description="Basic and acidic residues" evidence="1">
    <location>
        <begin position="278"/>
        <end position="288"/>
    </location>
</feature>
<sequence length="358" mass="37853">MPYGGGDDDGTAAAAAAAAGDGGSSIGIGVGVGDGGDGGGGDGGGGGGSGTRVFSILPTTTKSTLFTFRPPQNCLSLSCVLLLEWGCWVDRGGDWGLYSQKFHNALVVLDNGRVGDLLRFIVALLFLSDRFYALDHDGHRHSLIFSSPKSPPPTHPSIIGINFYGLAMPSSHTQDIDGGTCAYMGCLRNRETAQSDFTGVRQGGKQGDARGGGGGGGGGGGEEDGKTHRPIVPAGRQPKSRPLICRSNIREALGWLVGWLVGGKEVPGVRRTPNQSGVHERHEKEGGGREGGWTLMNDTSLVDRQTPQMLKENSHWKDIAGDVDKIIKTRVDGNESRGKRCQEDRMRRGREGKEEMNE</sequence>
<keyword evidence="3" id="KW-1185">Reference proteome</keyword>
<evidence type="ECO:0000256" key="1">
    <source>
        <dbReference type="SAM" id="MobiDB-lite"/>
    </source>
</evidence>
<accession>A0ABD2CZC1</accession>